<dbReference type="GO" id="GO:0016020">
    <property type="term" value="C:membrane"/>
    <property type="evidence" value="ECO:0007669"/>
    <property type="project" value="InterPro"/>
</dbReference>
<feature type="domain" description="Transglycosylase SLT" evidence="3">
    <location>
        <begin position="504"/>
        <end position="614"/>
    </location>
</feature>
<dbReference type="PANTHER" id="PTHR37423">
    <property type="entry name" value="SOLUBLE LYTIC MUREIN TRANSGLYCOSYLASE-RELATED"/>
    <property type="match status" value="1"/>
</dbReference>
<dbReference type="Pfam" id="PF14718">
    <property type="entry name" value="SLT_L"/>
    <property type="match status" value="1"/>
</dbReference>
<protein>
    <submittedName>
        <fullName evidence="5">Soluble lytic murein transglycosylase</fullName>
    </submittedName>
</protein>
<evidence type="ECO:0000259" key="4">
    <source>
        <dbReference type="Pfam" id="PF14718"/>
    </source>
</evidence>
<proteinExistence type="inferred from homology"/>
<dbReference type="GO" id="GO:0042597">
    <property type="term" value="C:periplasmic space"/>
    <property type="evidence" value="ECO:0007669"/>
    <property type="project" value="InterPro"/>
</dbReference>
<dbReference type="SUPFAM" id="SSF53955">
    <property type="entry name" value="Lysozyme-like"/>
    <property type="match status" value="1"/>
</dbReference>
<dbReference type="InterPro" id="IPR008258">
    <property type="entry name" value="Transglycosylase_SLT_dom_1"/>
</dbReference>
<accession>A0A3N1NYD2</accession>
<keyword evidence="2" id="KW-0732">Signal</keyword>
<evidence type="ECO:0000313" key="6">
    <source>
        <dbReference type="Proteomes" id="UP000273643"/>
    </source>
</evidence>
<dbReference type="Pfam" id="PF01464">
    <property type="entry name" value="SLT"/>
    <property type="match status" value="1"/>
</dbReference>
<evidence type="ECO:0000256" key="1">
    <source>
        <dbReference type="ARBA" id="ARBA00007734"/>
    </source>
</evidence>
<dbReference type="PROSITE" id="PS00922">
    <property type="entry name" value="TRANSGLYCOSYLASE"/>
    <property type="match status" value="1"/>
</dbReference>
<dbReference type="InterPro" id="IPR000189">
    <property type="entry name" value="Transglyc_AS"/>
</dbReference>
<evidence type="ECO:0000313" key="5">
    <source>
        <dbReference type="EMBL" id="ROQ20328.1"/>
    </source>
</evidence>
<dbReference type="InterPro" id="IPR023346">
    <property type="entry name" value="Lysozyme-like_dom_sf"/>
</dbReference>
<dbReference type="GO" id="GO:0000270">
    <property type="term" value="P:peptidoglycan metabolic process"/>
    <property type="evidence" value="ECO:0007669"/>
    <property type="project" value="InterPro"/>
</dbReference>
<keyword evidence="6" id="KW-1185">Reference proteome</keyword>
<gene>
    <name evidence="5" type="ORF">EDC38_0929</name>
</gene>
<dbReference type="SUPFAM" id="SSF48435">
    <property type="entry name" value="Bacterial muramidases"/>
    <property type="match status" value="1"/>
</dbReference>
<sequence>MWSLRIRSHVFLFAVFVGLSLAVPKVLADPSSQDAAWPDATTASSERLAQRQTFLEARDALSRRQMTRYETLLEQLEGYPLAPYLTYRELTRNLQKASPEAVGNFLEAESGSYLAHQLQRQWLHSLARQKRWEQYLSDYPGALGDTELACHALHARLTRGDKSALDEVEPLWNVARSQPEACDPVFDRWMAEGRLTPAITWERHTKAIKGRAYGLANYLARQMPDSWQGKARLMREVNRNPKALAQTARFREQSEAMQDIISHGIQRLARRDALQALALWRGYDAQQLFSHTERLATQETIAQRLIFQGHREQADQLLATVPALGNTELVESLIRDALEQLDWERAYTWLNQLPAEAQDSERWRYWRARMIEELALENTGPEPRDLYAAVAATRSFYGFLSADKLGFEYRLLDQPAPVSDAVLTEMEQHPALQRAYEWLMIGDTVAASREWYYTVPGLEHERIMAAGKLAQRWGWHRKGIQAMISARFWDDLQMRFPLAYQEHVQTAARDTAIHPHLLFAIARQESAFMPHARSPAGAMGLMQLMPATAQQTARKAGVPYRRADLLSPEKNIALGSRYLNELLTEFGGNRILATAAYNAGPYRVKQWLREKTHKLPYDVWIETIPFRETRGYVQNVLSYSVIYGYRMGEKSPFITAEEASAPF</sequence>
<dbReference type="EMBL" id="RJUK01000001">
    <property type="protein sequence ID" value="ROQ20328.1"/>
    <property type="molecule type" value="Genomic_DNA"/>
</dbReference>
<dbReference type="InterPro" id="IPR037061">
    <property type="entry name" value="Lytic_TGlycoase_superhlx_L_sf"/>
</dbReference>
<dbReference type="PANTHER" id="PTHR37423:SF5">
    <property type="entry name" value="SOLUBLE LYTIC MUREIN TRANSGLYCOSYLASE"/>
    <property type="match status" value="1"/>
</dbReference>
<evidence type="ECO:0000256" key="2">
    <source>
        <dbReference type="ARBA" id="ARBA00022729"/>
    </source>
</evidence>
<dbReference type="GO" id="GO:0008933">
    <property type="term" value="F:peptidoglycan lytic transglycosylase activity"/>
    <property type="evidence" value="ECO:0007669"/>
    <property type="project" value="InterPro"/>
</dbReference>
<dbReference type="RefSeq" id="WP_123637505.1">
    <property type="nucleotide sequence ID" value="NZ_RJUK01000001.1"/>
</dbReference>
<comment type="caution">
    <text evidence="5">The sequence shown here is derived from an EMBL/GenBank/DDBJ whole genome shotgun (WGS) entry which is preliminary data.</text>
</comment>
<dbReference type="InterPro" id="IPR008939">
    <property type="entry name" value="Lytic_TGlycosylase_superhlx_U"/>
</dbReference>
<dbReference type="InterPro" id="IPR012289">
    <property type="entry name" value="Lytic_TGlycosylase_superhlx_L"/>
</dbReference>
<reference evidence="5 6" key="1">
    <citation type="submission" date="2018-11" db="EMBL/GenBank/DDBJ databases">
        <title>Genomic Encyclopedia of Type Strains, Phase IV (KMG-IV): sequencing the most valuable type-strain genomes for metagenomic binning, comparative biology and taxonomic classification.</title>
        <authorList>
            <person name="Goeker M."/>
        </authorList>
    </citation>
    <scope>NUCLEOTIDE SEQUENCE [LARGE SCALE GENOMIC DNA]</scope>
    <source>
        <strain evidence="5 6">DSM 16974</strain>
    </source>
</reference>
<dbReference type="AlphaFoldDB" id="A0A3N1NYD2"/>
<dbReference type="Gene3D" id="1.10.530.10">
    <property type="match status" value="1"/>
</dbReference>
<organism evidence="5 6">
    <name type="scientific">Marinimicrobium koreense</name>
    <dbReference type="NCBI Taxonomy" id="306545"/>
    <lineage>
        <taxon>Bacteria</taxon>
        <taxon>Pseudomonadati</taxon>
        <taxon>Pseudomonadota</taxon>
        <taxon>Gammaproteobacteria</taxon>
        <taxon>Cellvibrionales</taxon>
        <taxon>Cellvibrionaceae</taxon>
        <taxon>Marinimicrobium</taxon>
    </lineage>
</organism>
<evidence type="ECO:0000259" key="3">
    <source>
        <dbReference type="Pfam" id="PF01464"/>
    </source>
</evidence>
<dbReference type="Proteomes" id="UP000273643">
    <property type="component" value="Unassembled WGS sequence"/>
</dbReference>
<dbReference type="OrthoDB" id="92254at2"/>
<dbReference type="CDD" id="cd13401">
    <property type="entry name" value="Slt70-like"/>
    <property type="match status" value="1"/>
</dbReference>
<feature type="domain" description="Lytic transglycosylase superhelical linker" evidence="4">
    <location>
        <begin position="426"/>
        <end position="492"/>
    </location>
</feature>
<name>A0A3N1NYD2_9GAMM</name>
<dbReference type="GO" id="GO:0004553">
    <property type="term" value="F:hydrolase activity, hydrolyzing O-glycosyl compounds"/>
    <property type="evidence" value="ECO:0007669"/>
    <property type="project" value="InterPro"/>
</dbReference>
<dbReference type="Gene3D" id="1.25.20.10">
    <property type="entry name" value="Bacterial muramidases"/>
    <property type="match status" value="1"/>
</dbReference>
<dbReference type="Gene3D" id="1.10.1240.20">
    <property type="entry name" value="Lytic transglycosylase, superhelical linker domain"/>
    <property type="match status" value="1"/>
</dbReference>
<comment type="similarity">
    <text evidence="1">Belongs to the transglycosylase Slt family.</text>
</comment>